<keyword evidence="1" id="KW-0732">Signal</keyword>
<feature type="chain" id="PRO_5012933659" description="Tetratricopeptide repeat-containing protein" evidence="1">
    <location>
        <begin position="22"/>
        <end position="218"/>
    </location>
</feature>
<gene>
    <name evidence="2" type="ORF">SAMN05660349_00361</name>
</gene>
<sequence length="218" mass="24814">MKKMKMFLLILSLSGFGFINAQNAQPEFSDIMTRAYTSLQDAESPQDLVNARNTMERISMKFTDQWLPVYYTSYVDIILSFVNENKETKLTYITEAKELAKKLNNYPDADKSEVSTLAGFVLNAQVAADPENNGPALFGELIGAYKAAIAIDPSNPRPVYLLARFNRDMAKFMGQTSPEFCKELLKAKELYESRKDKPFYPSWGKEEVTRLLLECDKQ</sequence>
<name>A0A1T5A340_9BACT</name>
<keyword evidence="3" id="KW-1185">Reference proteome</keyword>
<reference evidence="3" key="1">
    <citation type="submission" date="2017-02" db="EMBL/GenBank/DDBJ databases">
        <authorList>
            <person name="Varghese N."/>
            <person name="Submissions S."/>
        </authorList>
    </citation>
    <scope>NUCLEOTIDE SEQUENCE [LARGE SCALE GENOMIC DNA]</scope>
    <source>
        <strain evidence="3">DSM 24967</strain>
    </source>
</reference>
<evidence type="ECO:0000313" key="3">
    <source>
        <dbReference type="Proteomes" id="UP000190852"/>
    </source>
</evidence>
<evidence type="ECO:0000313" key="2">
    <source>
        <dbReference type="EMBL" id="SKB29376.1"/>
    </source>
</evidence>
<accession>A0A1T5A340</accession>
<evidence type="ECO:0008006" key="4">
    <source>
        <dbReference type="Google" id="ProtNLM"/>
    </source>
</evidence>
<proteinExistence type="predicted"/>
<evidence type="ECO:0000256" key="1">
    <source>
        <dbReference type="SAM" id="SignalP"/>
    </source>
</evidence>
<feature type="signal peptide" evidence="1">
    <location>
        <begin position="1"/>
        <end position="21"/>
    </location>
</feature>
<protein>
    <recommendedName>
        <fullName evidence="4">Tetratricopeptide repeat-containing protein</fullName>
    </recommendedName>
</protein>
<dbReference type="Proteomes" id="UP000190852">
    <property type="component" value="Unassembled WGS sequence"/>
</dbReference>
<dbReference type="EMBL" id="FUYQ01000002">
    <property type="protein sequence ID" value="SKB29376.1"/>
    <property type="molecule type" value="Genomic_DNA"/>
</dbReference>
<dbReference type="AlphaFoldDB" id="A0A1T5A340"/>
<organism evidence="2 3">
    <name type="scientific">Parabacteroides chartae</name>
    <dbReference type="NCBI Taxonomy" id="1037355"/>
    <lineage>
        <taxon>Bacteria</taxon>
        <taxon>Pseudomonadati</taxon>
        <taxon>Bacteroidota</taxon>
        <taxon>Bacteroidia</taxon>
        <taxon>Bacteroidales</taxon>
        <taxon>Tannerellaceae</taxon>
        <taxon>Parabacteroides</taxon>
    </lineage>
</organism>